<dbReference type="Proteomes" id="UP001552299">
    <property type="component" value="Unassembled WGS sequence"/>
</dbReference>
<organism evidence="2 3">
    <name type="scientific">Dendrobium thyrsiflorum</name>
    <name type="common">Pinecone-like raceme dendrobium</name>
    <name type="synonym">Orchid</name>
    <dbReference type="NCBI Taxonomy" id="117978"/>
    <lineage>
        <taxon>Eukaryota</taxon>
        <taxon>Viridiplantae</taxon>
        <taxon>Streptophyta</taxon>
        <taxon>Embryophyta</taxon>
        <taxon>Tracheophyta</taxon>
        <taxon>Spermatophyta</taxon>
        <taxon>Magnoliopsida</taxon>
        <taxon>Liliopsida</taxon>
        <taxon>Asparagales</taxon>
        <taxon>Orchidaceae</taxon>
        <taxon>Epidendroideae</taxon>
        <taxon>Malaxideae</taxon>
        <taxon>Dendrobiinae</taxon>
        <taxon>Dendrobium</taxon>
    </lineage>
</organism>
<dbReference type="AlphaFoldDB" id="A0ABD0UTS7"/>
<dbReference type="EMBL" id="JANQDX010000011">
    <property type="protein sequence ID" value="KAL0915968.1"/>
    <property type="molecule type" value="Genomic_DNA"/>
</dbReference>
<dbReference type="PANTHER" id="PTHR37740">
    <property type="entry name" value="OS02G0193500 PROTEIN"/>
    <property type="match status" value="1"/>
</dbReference>
<sequence>MGPALMGLVADRPVKKLLTGNSLEASRFAFHLFIFVVVRLRCLAGAGDVEIARVASSAPSLLFDFAPSTRFPSCRIRRYNILIGSNDGSSLAVKVTFSLSRASSAKFRKSAELQDLGNLGFTAKSGKRRIYSAVRFTGRSNPGLSSVEEMQEPRIMPQEVVARPKSTKKKVSRQSAPSLTKKGGVDKGKAGFAGSLQSKKTSKRALKADASQPPLQHTDGSASESLPDSSSLGGDYRGLRHKYLVLEEESLSLDRTLSMVEADIKALEKDKLGLLDQLVVLEGLIDPSELKSK</sequence>
<evidence type="ECO:0000313" key="2">
    <source>
        <dbReference type="EMBL" id="KAL0915968.1"/>
    </source>
</evidence>
<feature type="region of interest" description="Disordered" evidence="1">
    <location>
        <begin position="142"/>
        <end position="233"/>
    </location>
</feature>
<evidence type="ECO:0000313" key="3">
    <source>
        <dbReference type="Proteomes" id="UP001552299"/>
    </source>
</evidence>
<proteinExistence type="predicted"/>
<feature type="compositionally biased region" description="Low complexity" evidence="1">
    <location>
        <begin position="219"/>
        <end position="233"/>
    </location>
</feature>
<name>A0ABD0UTS7_DENTH</name>
<reference evidence="2 3" key="1">
    <citation type="journal article" date="2024" name="Plant Biotechnol. J.">
        <title>Dendrobium thyrsiflorum genome and its molecular insights into genes involved in important horticultural traits.</title>
        <authorList>
            <person name="Chen B."/>
            <person name="Wang J.Y."/>
            <person name="Zheng P.J."/>
            <person name="Li K.L."/>
            <person name="Liang Y.M."/>
            <person name="Chen X.F."/>
            <person name="Zhang C."/>
            <person name="Zhao X."/>
            <person name="He X."/>
            <person name="Zhang G.Q."/>
            <person name="Liu Z.J."/>
            <person name="Xu Q."/>
        </authorList>
    </citation>
    <scope>NUCLEOTIDE SEQUENCE [LARGE SCALE GENOMIC DNA]</scope>
    <source>
        <strain evidence="2">GZMU011</strain>
    </source>
</reference>
<keyword evidence="3" id="KW-1185">Reference proteome</keyword>
<gene>
    <name evidence="2" type="ORF">M5K25_013441</name>
</gene>
<evidence type="ECO:0000256" key="1">
    <source>
        <dbReference type="SAM" id="MobiDB-lite"/>
    </source>
</evidence>
<protein>
    <submittedName>
        <fullName evidence="2">Uncharacterized protein</fullName>
    </submittedName>
</protein>
<comment type="caution">
    <text evidence="2">The sequence shown here is derived from an EMBL/GenBank/DDBJ whole genome shotgun (WGS) entry which is preliminary data.</text>
</comment>
<accession>A0ABD0UTS7</accession>
<dbReference type="PANTHER" id="PTHR37740:SF1">
    <property type="entry name" value="OS02G0193500 PROTEIN"/>
    <property type="match status" value="1"/>
</dbReference>